<evidence type="ECO:0000313" key="3">
    <source>
        <dbReference type="EMBL" id="MDQ0148475.1"/>
    </source>
</evidence>
<gene>
    <name evidence="3" type="ORF">J2S18_000392</name>
</gene>
<evidence type="ECO:0000313" key="4">
    <source>
        <dbReference type="Proteomes" id="UP001228504"/>
    </source>
</evidence>
<comment type="similarity">
    <text evidence="2">Belongs to the UPF0291 family.</text>
</comment>
<organism evidence="3 4">
    <name type="scientific">Eubacterium multiforme</name>
    <dbReference type="NCBI Taxonomy" id="83339"/>
    <lineage>
        <taxon>Bacteria</taxon>
        <taxon>Bacillati</taxon>
        <taxon>Bacillota</taxon>
        <taxon>Clostridia</taxon>
        <taxon>Eubacteriales</taxon>
        <taxon>Eubacteriaceae</taxon>
        <taxon>Eubacterium</taxon>
    </lineage>
</organism>
<dbReference type="SUPFAM" id="SSF158221">
    <property type="entry name" value="YnzC-like"/>
    <property type="match status" value="1"/>
</dbReference>
<keyword evidence="1 2" id="KW-0963">Cytoplasm</keyword>
<dbReference type="Gene3D" id="1.10.287.540">
    <property type="entry name" value="Helix hairpin bin"/>
    <property type="match status" value="1"/>
</dbReference>
<keyword evidence="4" id="KW-1185">Reference proteome</keyword>
<comment type="caution">
    <text evidence="3">The sequence shown here is derived from an EMBL/GenBank/DDBJ whole genome shotgun (WGS) entry which is preliminary data.</text>
</comment>
<dbReference type="RefSeq" id="WP_307482563.1">
    <property type="nucleotide sequence ID" value="NZ_JAUSUF010000001.1"/>
</dbReference>
<evidence type="ECO:0000256" key="2">
    <source>
        <dbReference type="HAMAP-Rule" id="MF_01103"/>
    </source>
</evidence>
<dbReference type="EMBL" id="JAUSUF010000001">
    <property type="protein sequence ID" value="MDQ0148475.1"/>
    <property type="molecule type" value="Genomic_DNA"/>
</dbReference>
<dbReference type="InterPro" id="IPR009242">
    <property type="entry name" value="DUF896"/>
</dbReference>
<proteinExistence type="inferred from homology"/>
<protein>
    <recommendedName>
        <fullName evidence="2">UPF0291 protein J2S18_000392</fullName>
    </recommendedName>
</protein>
<dbReference type="Pfam" id="PF05979">
    <property type="entry name" value="DUF896"/>
    <property type="match status" value="1"/>
</dbReference>
<reference evidence="3 4" key="1">
    <citation type="submission" date="2023-07" db="EMBL/GenBank/DDBJ databases">
        <title>Genomic Encyclopedia of Type Strains, Phase IV (KMG-IV): sequencing the most valuable type-strain genomes for metagenomic binning, comparative biology and taxonomic classification.</title>
        <authorList>
            <person name="Goeker M."/>
        </authorList>
    </citation>
    <scope>NUCLEOTIDE SEQUENCE [LARGE SCALE GENOMIC DNA]</scope>
    <source>
        <strain evidence="3 4">DSM 20694</strain>
    </source>
</reference>
<dbReference type="Proteomes" id="UP001228504">
    <property type="component" value="Unassembled WGS sequence"/>
</dbReference>
<dbReference type="HAMAP" id="MF_01103">
    <property type="entry name" value="UPF0291"/>
    <property type="match status" value="1"/>
</dbReference>
<name>A0ABT9UPA2_9FIRM</name>
<comment type="subcellular location">
    <subcellularLocation>
        <location evidence="2">Cytoplasm</location>
    </subcellularLocation>
</comment>
<accession>A0ABT9UPA2</accession>
<sequence>MNNIDKMNIDEVTAKINELYKKSKEEGLTEEEKELQKKLRQRYIDSVKRNFRAQLEGIELKKKK</sequence>
<dbReference type="PANTHER" id="PTHR37300">
    <property type="entry name" value="UPF0291 PROTEIN CBO2609/CLC_2481"/>
    <property type="match status" value="1"/>
</dbReference>
<evidence type="ECO:0000256" key="1">
    <source>
        <dbReference type="ARBA" id="ARBA00022490"/>
    </source>
</evidence>
<dbReference type="PANTHER" id="PTHR37300:SF1">
    <property type="entry name" value="UPF0291 PROTEIN YNZC"/>
    <property type="match status" value="1"/>
</dbReference>